<dbReference type="Proteomes" id="UP000265080">
    <property type="component" value="Chromosome 19"/>
</dbReference>
<reference evidence="2" key="2">
    <citation type="submission" date="2025-08" db="UniProtKB">
        <authorList>
            <consortium name="Ensembl"/>
        </authorList>
    </citation>
    <scope>IDENTIFICATION</scope>
</reference>
<name>A0A3P8SMP2_AMPPE</name>
<evidence type="ECO:0000313" key="3">
    <source>
        <dbReference type="Proteomes" id="UP000265080"/>
    </source>
</evidence>
<feature type="region of interest" description="Disordered" evidence="1">
    <location>
        <begin position="34"/>
        <end position="99"/>
    </location>
</feature>
<evidence type="ECO:0000313" key="2">
    <source>
        <dbReference type="Ensembl" id="ENSAPEP00000013236.1"/>
    </source>
</evidence>
<dbReference type="AlphaFoldDB" id="A0A3P8SMP2"/>
<sequence>MRMCRVHIEGVVSHLSVETISAPFYRRFLTPAEPRHRLQPGQSPPALSQSSGGDRVLWRGQSPPAGTESSSRDRVLQPGQSPLGPPAGTESSGGDRVLHLYSPVAMTTASRISAGFSHRR</sequence>
<organism evidence="2 3">
    <name type="scientific">Amphiprion percula</name>
    <name type="common">Orange clownfish</name>
    <name type="synonym">Lutjanus percula</name>
    <dbReference type="NCBI Taxonomy" id="161767"/>
    <lineage>
        <taxon>Eukaryota</taxon>
        <taxon>Metazoa</taxon>
        <taxon>Chordata</taxon>
        <taxon>Craniata</taxon>
        <taxon>Vertebrata</taxon>
        <taxon>Euteleostomi</taxon>
        <taxon>Actinopterygii</taxon>
        <taxon>Neopterygii</taxon>
        <taxon>Teleostei</taxon>
        <taxon>Neoteleostei</taxon>
        <taxon>Acanthomorphata</taxon>
        <taxon>Ovalentaria</taxon>
        <taxon>Pomacentridae</taxon>
        <taxon>Amphiprion</taxon>
    </lineage>
</organism>
<dbReference type="GeneTree" id="ENSGT00940000182469"/>
<proteinExistence type="predicted"/>
<evidence type="ECO:0000256" key="1">
    <source>
        <dbReference type="SAM" id="MobiDB-lite"/>
    </source>
</evidence>
<keyword evidence="3" id="KW-1185">Reference proteome</keyword>
<dbReference type="OMA" id="RMCRVHI"/>
<reference evidence="2 3" key="1">
    <citation type="submission" date="2018-03" db="EMBL/GenBank/DDBJ databases">
        <title>Finding Nemo's genes: A chromosome-scale reference assembly of the genome of the orange clownfish Amphiprion percula.</title>
        <authorList>
            <person name="Lehmann R."/>
        </authorList>
    </citation>
    <scope>NUCLEOTIDE SEQUENCE</scope>
</reference>
<dbReference type="Ensembl" id="ENSAPET00000013588.1">
    <property type="protein sequence ID" value="ENSAPEP00000013236.1"/>
    <property type="gene ID" value="ENSAPEG00000009418.1"/>
</dbReference>
<reference evidence="2" key="3">
    <citation type="submission" date="2025-09" db="UniProtKB">
        <authorList>
            <consortium name="Ensembl"/>
        </authorList>
    </citation>
    <scope>IDENTIFICATION</scope>
</reference>
<protein>
    <submittedName>
        <fullName evidence="2">Uncharacterized protein</fullName>
    </submittedName>
</protein>
<accession>A0A3P8SMP2</accession>